<feature type="domain" description="Thioredoxin" evidence="10">
    <location>
        <begin position="230"/>
        <end position="368"/>
    </location>
</feature>
<dbReference type="CDD" id="cd02966">
    <property type="entry name" value="TlpA_like_family"/>
    <property type="match status" value="1"/>
</dbReference>
<evidence type="ECO:0000256" key="3">
    <source>
        <dbReference type="ARBA" id="ARBA00022559"/>
    </source>
</evidence>
<feature type="signal peptide" evidence="9">
    <location>
        <begin position="1"/>
        <end position="22"/>
    </location>
</feature>
<evidence type="ECO:0000256" key="8">
    <source>
        <dbReference type="SAM" id="Coils"/>
    </source>
</evidence>
<keyword evidence="3" id="KW-0575">Peroxidase</keyword>
<evidence type="ECO:0000256" key="1">
    <source>
        <dbReference type="ARBA" id="ARBA00004196"/>
    </source>
</evidence>
<evidence type="ECO:0000256" key="5">
    <source>
        <dbReference type="ARBA" id="ARBA00023002"/>
    </source>
</evidence>
<dbReference type="Proteomes" id="UP000772618">
    <property type="component" value="Unassembled WGS sequence"/>
</dbReference>
<organism evidence="11 12">
    <name type="scientific">Chryseosolibacter indicus</name>
    <dbReference type="NCBI Taxonomy" id="2782351"/>
    <lineage>
        <taxon>Bacteria</taxon>
        <taxon>Pseudomonadati</taxon>
        <taxon>Bacteroidota</taxon>
        <taxon>Cytophagia</taxon>
        <taxon>Cytophagales</taxon>
        <taxon>Chryseotaleaceae</taxon>
        <taxon>Chryseosolibacter</taxon>
    </lineage>
</organism>
<dbReference type="Pfam" id="PF00578">
    <property type="entry name" value="AhpC-TSA"/>
    <property type="match status" value="1"/>
</dbReference>
<proteinExistence type="inferred from homology"/>
<evidence type="ECO:0000259" key="10">
    <source>
        <dbReference type="PROSITE" id="PS51352"/>
    </source>
</evidence>
<evidence type="ECO:0000313" key="12">
    <source>
        <dbReference type="Proteomes" id="UP000772618"/>
    </source>
</evidence>
<dbReference type="PANTHER" id="PTHR42852:SF6">
    <property type="entry name" value="THIOL:DISULFIDE INTERCHANGE PROTEIN DSBE"/>
    <property type="match status" value="1"/>
</dbReference>
<dbReference type="Pfam" id="PF14289">
    <property type="entry name" value="DUF4369"/>
    <property type="match status" value="1"/>
</dbReference>
<dbReference type="EMBL" id="JAHESD010000077">
    <property type="protein sequence ID" value="MBT1705990.1"/>
    <property type="molecule type" value="Genomic_DNA"/>
</dbReference>
<dbReference type="InterPro" id="IPR000889">
    <property type="entry name" value="Glutathione_peroxidase"/>
</dbReference>
<keyword evidence="9" id="KW-0732">Signal</keyword>
<keyword evidence="8" id="KW-0175">Coiled coil</keyword>
<dbReference type="InterPro" id="IPR025380">
    <property type="entry name" value="DUF4369"/>
</dbReference>
<feature type="coiled-coil region" evidence="8">
    <location>
        <begin position="113"/>
        <end position="140"/>
    </location>
</feature>
<dbReference type="InterPro" id="IPR036249">
    <property type="entry name" value="Thioredoxin-like_sf"/>
</dbReference>
<evidence type="ECO:0000313" key="11">
    <source>
        <dbReference type="EMBL" id="MBT1705990.1"/>
    </source>
</evidence>
<dbReference type="Gene3D" id="3.40.30.10">
    <property type="entry name" value="Glutaredoxin"/>
    <property type="match status" value="1"/>
</dbReference>
<name>A0ABS5VX49_9BACT</name>
<comment type="caution">
    <text evidence="11">The sequence shown here is derived from an EMBL/GenBank/DDBJ whole genome shotgun (WGS) entry which is preliminary data.</text>
</comment>
<gene>
    <name evidence="11" type="ORF">KK060_22050</name>
</gene>
<dbReference type="PROSITE" id="PS00194">
    <property type="entry name" value="THIOREDOXIN_1"/>
    <property type="match status" value="1"/>
</dbReference>
<keyword evidence="7" id="KW-0676">Redox-active center</keyword>
<dbReference type="PROSITE" id="PS51355">
    <property type="entry name" value="GLUTATHIONE_PEROXID_3"/>
    <property type="match status" value="1"/>
</dbReference>
<protein>
    <submittedName>
        <fullName evidence="11">TlpA family protein disulfide reductase</fullName>
    </submittedName>
</protein>
<feature type="chain" id="PRO_5045364321" evidence="9">
    <location>
        <begin position="23"/>
        <end position="368"/>
    </location>
</feature>
<dbReference type="SUPFAM" id="SSF52833">
    <property type="entry name" value="Thioredoxin-like"/>
    <property type="match status" value="1"/>
</dbReference>
<dbReference type="PANTHER" id="PTHR42852">
    <property type="entry name" value="THIOL:DISULFIDE INTERCHANGE PROTEIN DSBE"/>
    <property type="match status" value="1"/>
</dbReference>
<dbReference type="InterPro" id="IPR050553">
    <property type="entry name" value="Thioredoxin_ResA/DsbE_sf"/>
</dbReference>
<keyword evidence="4" id="KW-0201">Cytochrome c-type biogenesis</keyword>
<evidence type="ECO:0000256" key="9">
    <source>
        <dbReference type="SAM" id="SignalP"/>
    </source>
</evidence>
<dbReference type="RefSeq" id="WP_254156590.1">
    <property type="nucleotide sequence ID" value="NZ_JAHESD010000077.1"/>
</dbReference>
<dbReference type="InterPro" id="IPR013766">
    <property type="entry name" value="Thioredoxin_domain"/>
</dbReference>
<evidence type="ECO:0000256" key="4">
    <source>
        <dbReference type="ARBA" id="ARBA00022748"/>
    </source>
</evidence>
<sequence>MLKYTFSFVLILATICFGFSSGDPKGNGFVITGKIKGFSYPYIYFAHTEDGVSKLDSCAVKGGAFKFAGKVSEPEMVFLHTKDRRLQKVFYAENVNMQVEGDINALDRLVIKGSKVQDDYAELETQIQAHRNRVMNLYNASEAAKNAGDSIKMKEILTHAEKLYRMEYDIRMQFILTHPNSPAALQELMVWTNEANYKTAKTLYYILGPEVKSLKKAKEVAQRLDNLETVDLGNAFQDFTQNDIDGKPVSLSSYKGKYVLLEFWASWCGPCRAENPNLKHAYSKYKDKGLNILGVSLDDNQARWKNALEKDNLPWAQVSDLKGWKNEAAVKYGIQAIPANFLIDPQGKIVHRNLRGEELNKVLEKIFN</sequence>
<evidence type="ECO:0000256" key="6">
    <source>
        <dbReference type="ARBA" id="ARBA00023157"/>
    </source>
</evidence>
<dbReference type="InterPro" id="IPR017937">
    <property type="entry name" value="Thioredoxin_CS"/>
</dbReference>
<keyword evidence="5" id="KW-0560">Oxidoreductase</keyword>
<dbReference type="PROSITE" id="PS51352">
    <property type="entry name" value="THIOREDOXIN_2"/>
    <property type="match status" value="1"/>
</dbReference>
<keyword evidence="12" id="KW-1185">Reference proteome</keyword>
<comment type="similarity">
    <text evidence="2">Belongs to the glutathione peroxidase family.</text>
</comment>
<reference evidence="11 12" key="1">
    <citation type="submission" date="2021-05" db="EMBL/GenBank/DDBJ databases">
        <title>A Polyphasic approach of four new species of the genus Ohtaekwangia: Ohtaekwangia histidinii sp. nov., Ohtaekwangia cretensis sp. nov., Ohtaekwangia indiensis sp. nov., Ohtaekwangia reichenbachii sp. nov. from diverse environment.</title>
        <authorList>
            <person name="Octaviana S."/>
        </authorList>
    </citation>
    <scope>NUCLEOTIDE SEQUENCE [LARGE SCALE GENOMIC DNA]</scope>
    <source>
        <strain evidence="11 12">PWU20</strain>
    </source>
</reference>
<comment type="subcellular location">
    <subcellularLocation>
        <location evidence="1">Cell envelope</location>
    </subcellularLocation>
</comment>
<evidence type="ECO:0000256" key="7">
    <source>
        <dbReference type="ARBA" id="ARBA00023284"/>
    </source>
</evidence>
<evidence type="ECO:0000256" key="2">
    <source>
        <dbReference type="ARBA" id="ARBA00006926"/>
    </source>
</evidence>
<accession>A0ABS5VX49</accession>
<dbReference type="InterPro" id="IPR000866">
    <property type="entry name" value="AhpC/TSA"/>
</dbReference>
<keyword evidence="6" id="KW-1015">Disulfide bond</keyword>